<gene>
    <name evidence="1" type="ORF">Pint_25465</name>
</gene>
<sequence length="410" mass="46204">MVIFAYEKILQGYEDVFVGGFEKFATMEDGGDWTGLFLYNEESYAISNCYGFTIVSKILSWYHEHNRINLHSILWPQKILLHSPLIPWFTLVTIKLSSNNFLLWRSQVVPLLQCQNYYGYIDGSTSMPSATSDPTAHNLWKQNDQLVMSLLLSSPTEEALSVVIRLTTSREVWNALETAFSHKSKVRELQIKDELHLMKRGSRSVSEYSRVFKAHCDQLSAMGRPVDDTDKVRWYLRGLGHEFLSFSTTQLSLTPIPSFKDIVPKAESFDLFFKSIDNNAAGVSAYVAHSSSASSNRNARPNNNQNKYKGGQSKGGNRGKQQNRRPPQCQICREEGHYATNCKIRYTKSDANLAKALANCTISNDTADWYTDTGASAHMTSDVSQLDKVEPYTGKDRVIVGNGSSYPSHT</sequence>
<evidence type="ECO:0000313" key="2">
    <source>
        <dbReference type="Proteomes" id="UP001163603"/>
    </source>
</evidence>
<reference evidence="2" key="1">
    <citation type="journal article" date="2023" name="G3 (Bethesda)">
        <title>Genome assembly and association tests identify interacting loci associated with vigor, precocity, and sex in interspecific pistachio rootstocks.</title>
        <authorList>
            <person name="Palmer W."/>
            <person name="Jacygrad E."/>
            <person name="Sagayaradj S."/>
            <person name="Cavanaugh K."/>
            <person name="Han R."/>
            <person name="Bertier L."/>
            <person name="Beede B."/>
            <person name="Kafkas S."/>
            <person name="Golino D."/>
            <person name="Preece J."/>
            <person name="Michelmore R."/>
        </authorList>
    </citation>
    <scope>NUCLEOTIDE SEQUENCE [LARGE SCALE GENOMIC DNA]</scope>
</reference>
<dbReference type="EMBL" id="CM047742">
    <property type="protein sequence ID" value="KAJ0035599.1"/>
    <property type="molecule type" value="Genomic_DNA"/>
</dbReference>
<evidence type="ECO:0000313" key="1">
    <source>
        <dbReference type="EMBL" id="KAJ0035599.1"/>
    </source>
</evidence>
<name>A0ACC0YH29_9ROSI</name>
<comment type="caution">
    <text evidence="1">The sequence shown here is derived from an EMBL/GenBank/DDBJ whole genome shotgun (WGS) entry which is preliminary data.</text>
</comment>
<accession>A0ACC0YH29</accession>
<proteinExistence type="predicted"/>
<keyword evidence="2" id="KW-1185">Reference proteome</keyword>
<protein>
    <submittedName>
        <fullName evidence="1">Uncharacterized protein</fullName>
    </submittedName>
</protein>
<organism evidence="1 2">
    <name type="scientific">Pistacia integerrima</name>
    <dbReference type="NCBI Taxonomy" id="434235"/>
    <lineage>
        <taxon>Eukaryota</taxon>
        <taxon>Viridiplantae</taxon>
        <taxon>Streptophyta</taxon>
        <taxon>Embryophyta</taxon>
        <taxon>Tracheophyta</taxon>
        <taxon>Spermatophyta</taxon>
        <taxon>Magnoliopsida</taxon>
        <taxon>eudicotyledons</taxon>
        <taxon>Gunneridae</taxon>
        <taxon>Pentapetalae</taxon>
        <taxon>rosids</taxon>
        <taxon>malvids</taxon>
        <taxon>Sapindales</taxon>
        <taxon>Anacardiaceae</taxon>
        <taxon>Pistacia</taxon>
    </lineage>
</organism>
<dbReference type="Proteomes" id="UP001163603">
    <property type="component" value="Chromosome 7"/>
</dbReference>